<name>A0ABP8Q260_9GAMM</name>
<keyword evidence="1" id="KW-0472">Membrane</keyword>
<proteinExistence type="predicted"/>
<evidence type="ECO:0000313" key="2">
    <source>
        <dbReference type="EMBL" id="GAA4496408.1"/>
    </source>
</evidence>
<evidence type="ECO:0008006" key="4">
    <source>
        <dbReference type="Google" id="ProtNLM"/>
    </source>
</evidence>
<keyword evidence="1" id="KW-1133">Transmembrane helix</keyword>
<accession>A0ABP8Q260</accession>
<dbReference type="Gene3D" id="3.40.50.2000">
    <property type="entry name" value="Glycogen Phosphorylase B"/>
    <property type="match status" value="1"/>
</dbReference>
<dbReference type="SUPFAM" id="SSF53756">
    <property type="entry name" value="UDP-Glycosyltransferase/glycogen phosphorylase"/>
    <property type="match status" value="1"/>
</dbReference>
<comment type="caution">
    <text evidence="2">The sequence shown here is derived from an EMBL/GenBank/DDBJ whole genome shotgun (WGS) entry which is preliminary data.</text>
</comment>
<keyword evidence="1" id="KW-0812">Transmembrane</keyword>
<dbReference type="Proteomes" id="UP001501321">
    <property type="component" value="Unassembled WGS sequence"/>
</dbReference>
<sequence length="338" mass="38501">MTKIAYVYKQKGTDAAWSSVIAELGVYLCEQDARIRTFRLDNSHRQSLQASRQALVDYDLSTGDILLINHAICFWLLLPLLLRLRRRGVRLVFLFHEHEHILGLGYCLRHLGEIRVKEWLRHIKLWYRIPSWLSEQMVCLSSYQAVVLGRLAFERLSYLGVDVGRFPVCERQQLVNGVGGNAVVLFAHDPARFDKGGRFCSVVSQDPRFSLVYGRDRILPYAEVYKKYHDVDIVFLPSDSESFSLVLAEALATNRCVVTNANVGIVQLLLSSYTVDELASRGLFVCAHSMDGYRDGLERAAAYILSDEVKTHELFSALRLDLPTAFERLNLFIKRIGG</sequence>
<dbReference type="RefSeq" id="WP_345010927.1">
    <property type="nucleotide sequence ID" value="NZ_BAABFC010000009.1"/>
</dbReference>
<reference evidence="3" key="1">
    <citation type="journal article" date="2019" name="Int. J. Syst. Evol. Microbiol.">
        <title>The Global Catalogue of Microorganisms (GCM) 10K type strain sequencing project: providing services to taxonomists for standard genome sequencing and annotation.</title>
        <authorList>
            <consortium name="The Broad Institute Genomics Platform"/>
            <consortium name="The Broad Institute Genome Sequencing Center for Infectious Disease"/>
            <person name="Wu L."/>
            <person name="Ma J."/>
        </authorList>
    </citation>
    <scope>NUCLEOTIDE SEQUENCE [LARGE SCALE GENOMIC DNA]</scope>
    <source>
        <strain evidence="3">JCM 32226</strain>
    </source>
</reference>
<evidence type="ECO:0000256" key="1">
    <source>
        <dbReference type="SAM" id="Phobius"/>
    </source>
</evidence>
<organism evidence="2 3">
    <name type="scientific">Pseudaeromonas paramecii</name>
    <dbReference type="NCBI Taxonomy" id="2138166"/>
    <lineage>
        <taxon>Bacteria</taxon>
        <taxon>Pseudomonadati</taxon>
        <taxon>Pseudomonadota</taxon>
        <taxon>Gammaproteobacteria</taxon>
        <taxon>Aeromonadales</taxon>
        <taxon>Aeromonadaceae</taxon>
        <taxon>Pseudaeromonas</taxon>
    </lineage>
</organism>
<dbReference type="EMBL" id="BAABFC010000009">
    <property type="protein sequence ID" value="GAA4496408.1"/>
    <property type="molecule type" value="Genomic_DNA"/>
</dbReference>
<protein>
    <recommendedName>
        <fullName evidence="4">Glycosyltransferase</fullName>
    </recommendedName>
</protein>
<keyword evidence="3" id="KW-1185">Reference proteome</keyword>
<feature type="transmembrane region" description="Helical" evidence="1">
    <location>
        <begin position="65"/>
        <end position="82"/>
    </location>
</feature>
<evidence type="ECO:0000313" key="3">
    <source>
        <dbReference type="Proteomes" id="UP001501321"/>
    </source>
</evidence>
<gene>
    <name evidence="2" type="ORF">GCM10023095_11340</name>
</gene>